<keyword evidence="14" id="KW-1185">Reference proteome</keyword>
<dbReference type="Gene3D" id="3.40.850.10">
    <property type="entry name" value="Kinesin motor domain"/>
    <property type="match status" value="1"/>
</dbReference>
<feature type="coiled-coil region" evidence="8">
    <location>
        <begin position="208"/>
        <end position="417"/>
    </location>
</feature>
<dbReference type="Proteomes" id="UP000747110">
    <property type="component" value="Unassembled WGS sequence"/>
</dbReference>
<proteinExistence type="inferred from homology"/>
<evidence type="ECO:0000259" key="10">
    <source>
        <dbReference type="PROSITE" id="PS50067"/>
    </source>
</evidence>
<keyword evidence="3 6" id="KW-0547">Nucleotide-binding</keyword>
<evidence type="ECO:0000256" key="1">
    <source>
        <dbReference type="ARBA" id="ARBA00010899"/>
    </source>
</evidence>
<sequence length="834" mass="91936">MDGRRASRIPGIGAGAAGNGTAGGTAGVKPLENSRVANVPAGLDRKRKAESSSDAAPDAKRATFSVGPGISRPSRSNTTTGAAAGRATSLQQATSARTAPSQLHPVSELGPVAEETWEDIRERTGQSADDVLNKKLSFPKGTKPERKVEAFVPMVKELKALGRHLSHICERQELDIEQWKAHSTQVTRQAEENERQWNIKQEEVDKQLKQINELLELQVQANNALQDRLIEKEAACVAKEGENVAVRLELTRANEDLARANKSIDELTEKIKVMEQSAKDDHRYMGTLQTYNTSLQADLTAEKARRDELQRTKDDLQGHAAELGGRVRSLEQQLSLERDQVTKLREERETSARDLAVMRADLEDMRLQRERAKTDATQAKEDLERVRAAGGKSLETLEALSNDKATMETQLAMQQKLISSMREELAAAKEGRAMSDALAETRGTQITELKVQIESLQAALADSERRVYEGELIRRKLHNIIQDLKGNIRVYCRVRPVSTSEASDASHDSEMALDFPTAGDLLGRGLSVTVPFGQSTQKHNFAFDRVFSPGTTQENIFDELSELVQSALDGHKVCIFAYGQTGSGKTFTMLGNREQPGVIPRAMQQIFQSGQKLASQGWQFNMQASMLEIYNEDIRDLLSRRKDDNKKHQVAHDANGVTTVNDLTVVDVNKPEAVEQLLAQAMEKRSVGFTALNEQSSRSHMVFTMRIEGHNTSTDVKVSGVLNLIDLAGSERVKESGATGQRLKEAQAINKSLSALGDVIMALANKQEHVPFRNSKLTYLLQPCLGGDSKTLMFLNVAPTREFASESLCSLRFGSKVNACEINVPKKNVVVPRA</sequence>
<reference evidence="12" key="1">
    <citation type="journal article" date="2021" name="Proc. Natl. Acad. Sci. U.S.A.">
        <title>Three genomes in the algal genus Volvox reveal the fate of a haploid sex-determining region after a transition to homothallism.</title>
        <authorList>
            <person name="Yamamoto K."/>
            <person name="Hamaji T."/>
            <person name="Kawai-Toyooka H."/>
            <person name="Matsuzaki R."/>
            <person name="Takahashi F."/>
            <person name="Nishimura Y."/>
            <person name="Kawachi M."/>
            <person name="Noguchi H."/>
            <person name="Minakuchi Y."/>
            <person name="Umen J.G."/>
            <person name="Toyoda A."/>
            <person name="Nozaki H."/>
        </authorList>
    </citation>
    <scope>NUCLEOTIDE SEQUENCE</scope>
    <source>
        <strain evidence="12">NIES-3785</strain>
        <strain evidence="11">NIES-3786</strain>
    </source>
</reference>
<dbReference type="OrthoDB" id="3176171at2759"/>
<dbReference type="EMBL" id="BNCP01000038">
    <property type="protein sequence ID" value="GIL87061.1"/>
    <property type="molecule type" value="Genomic_DNA"/>
</dbReference>
<accession>A0A8J4GN07</accession>
<feature type="compositionally biased region" description="Gly residues" evidence="9">
    <location>
        <begin position="12"/>
        <end position="26"/>
    </location>
</feature>
<evidence type="ECO:0000313" key="13">
    <source>
        <dbReference type="Proteomes" id="UP000722791"/>
    </source>
</evidence>
<evidence type="ECO:0000256" key="9">
    <source>
        <dbReference type="SAM" id="MobiDB-lite"/>
    </source>
</evidence>
<dbReference type="GO" id="GO:0005874">
    <property type="term" value="C:microtubule"/>
    <property type="evidence" value="ECO:0007669"/>
    <property type="project" value="UniProtKB-KW"/>
</dbReference>
<dbReference type="PROSITE" id="PS00411">
    <property type="entry name" value="KINESIN_MOTOR_1"/>
    <property type="match status" value="1"/>
</dbReference>
<dbReference type="FunFam" id="3.40.850.10:FF:000113">
    <property type="entry name" value="Kinesin-like protein"/>
    <property type="match status" value="1"/>
</dbReference>
<gene>
    <name evidence="11" type="ORF">Vretifemale_15221</name>
    <name evidence="12" type="ORF">Vretimale_14227</name>
</gene>
<dbReference type="Pfam" id="PF00225">
    <property type="entry name" value="Kinesin"/>
    <property type="match status" value="1"/>
</dbReference>
<dbReference type="PRINTS" id="PR00380">
    <property type="entry name" value="KINESINHEAVY"/>
</dbReference>
<evidence type="ECO:0000313" key="12">
    <source>
        <dbReference type="EMBL" id="GIM10599.1"/>
    </source>
</evidence>
<evidence type="ECO:0000256" key="8">
    <source>
        <dbReference type="SAM" id="Coils"/>
    </source>
</evidence>
<feature type="domain" description="Kinesin motor" evidence="10">
    <location>
        <begin position="487"/>
        <end position="820"/>
    </location>
</feature>
<dbReference type="GO" id="GO:0008017">
    <property type="term" value="F:microtubule binding"/>
    <property type="evidence" value="ECO:0007669"/>
    <property type="project" value="InterPro"/>
</dbReference>
<dbReference type="GO" id="GO:0003777">
    <property type="term" value="F:microtubule motor activity"/>
    <property type="evidence" value="ECO:0007669"/>
    <property type="project" value="InterPro"/>
</dbReference>
<evidence type="ECO:0000256" key="6">
    <source>
        <dbReference type="PROSITE-ProRule" id="PRU00283"/>
    </source>
</evidence>
<name>A0A8J4GN07_9CHLO</name>
<dbReference type="PANTHER" id="PTHR47972:SF45">
    <property type="entry name" value="PROTEIN CLARET SEGREGATIONAL"/>
    <property type="match status" value="1"/>
</dbReference>
<evidence type="ECO:0000256" key="5">
    <source>
        <dbReference type="ARBA" id="ARBA00023175"/>
    </source>
</evidence>
<comment type="similarity">
    <text evidence="1">Belongs to the TRAFAC class myosin-kinesin ATPase superfamily. Kinesin family. KIN-14 subfamily.</text>
</comment>
<dbReference type="Proteomes" id="UP000722791">
    <property type="component" value="Unassembled WGS sequence"/>
</dbReference>
<keyword evidence="5 6" id="KW-0505">Motor protein</keyword>
<comment type="caution">
    <text evidence="12">The sequence shown here is derived from an EMBL/GenBank/DDBJ whole genome shotgun (WGS) entry which is preliminary data.</text>
</comment>
<keyword evidence="2 7" id="KW-0493">Microtubule</keyword>
<evidence type="ECO:0000256" key="4">
    <source>
        <dbReference type="ARBA" id="ARBA00022840"/>
    </source>
</evidence>
<feature type="compositionally biased region" description="Low complexity" evidence="9">
    <location>
        <begin position="78"/>
        <end position="88"/>
    </location>
</feature>
<dbReference type="PANTHER" id="PTHR47972">
    <property type="entry name" value="KINESIN-LIKE PROTEIN KLP-3"/>
    <property type="match status" value="1"/>
</dbReference>
<organism evidence="12 13">
    <name type="scientific">Volvox reticuliferus</name>
    <dbReference type="NCBI Taxonomy" id="1737510"/>
    <lineage>
        <taxon>Eukaryota</taxon>
        <taxon>Viridiplantae</taxon>
        <taxon>Chlorophyta</taxon>
        <taxon>core chlorophytes</taxon>
        <taxon>Chlorophyceae</taxon>
        <taxon>CS clade</taxon>
        <taxon>Chlamydomonadales</taxon>
        <taxon>Volvocaceae</taxon>
        <taxon>Volvox</taxon>
    </lineage>
</organism>
<dbReference type="InterPro" id="IPR001752">
    <property type="entry name" value="Kinesin_motor_dom"/>
</dbReference>
<evidence type="ECO:0000256" key="7">
    <source>
        <dbReference type="RuleBase" id="RU000394"/>
    </source>
</evidence>
<evidence type="ECO:0000313" key="14">
    <source>
        <dbReference type="Proteomes" id="UP000747110"/>
    </source>
</evidence>
<evidence type="ECO:0000256" key="2">
    <source>
        <dbReference type="ARBA" id="ARBA00022701"/>
    </source>
</evidence>
<dbReference type="SMART" id="SM00129">
    <property type="entry name" value="KISc"/>
    <property type="match status" value="1"/>
</dbReference>
<dbReference type="SUPFAM" id="SSF52540">
    <property type="entry name" value="P-loop containing nucleoside triphosphate hydrolases"/>
    <property type="match status" value="1"/>
</dbReference>
<feature type="compositionally biased region" description="Polar residues" evidence="9">
    <location>
        <begin position="89"/>
        <end position="101"/>
    </location>
</feature>
<dbReference type="InterPro" id="IPR027417">
    <property type="entry name" value="P-loop_NTPase"/>
</dbReference>
<dbReference type="PROSITE" id="PS50067">
    <property type="entry name" value="KINESIN_MOTOR_2"/>
    <property type="match status" value="1"/>
</dbReference>
<dbReference type="InterPro" id="IPR019821">
    <property type="entry name" value="Kinesin_motor_CS"/>
</dbReference>
<dbReference type="GO" id="GO:0005524">
    <property type="term" value="F:ATP binding"/>
    <property type="evidence" value="ECO:0007669"/>
    <property type="project" value="UniProtKB-UniRule"/>
</dbReference>
<dbReference type="EMBL" id="BNCQ01000035">
    <property type="protein sequence ID" value="GIM10599.1"/>
    <property type="molecule type" value="Genomic_DNA"/>
</dbReference>
<feature type="compositionally biased region" description="Basic and acidic residues" evidence="9">
    <location>
        <begin position="43"/>
        <end position="61"/>
    </location>
</feature>
<dbReference type="GO" id="GO:0007018">
    <property type="term" value="P:microtubule-based movement"/>
    <property type="evidence" value="ECO:0007669"/>
    <property type="project" value="InterPro"/>
</dbReference>
<dbReference type="CDD" id="cd01366">
    <property type="entry name" value="KISc_C_terminal"/>
    <property type="match status" value="1"/>
</dbReference>
<feature type="binding site" evidence="6">
    <location>
        <begin position="579"/>
        <end position="586"/>
    </location>
    <ligand>
        <name>ATP</name>
        <dbReference type="ChEBI" id="CHEBI:30616"/>
    </ligand>
</feature>
<protein>
    <recommendedName>
        <fullName evidence="7">Kinesin-like protein</fullName>
    </recommendedName>
</protein>
<dbReference type="InterPro" id="IPR036961">
    <property type="entry name" value="Kinesin_motor_dom_sf"/>
</dbReference>
<keyword evidence="8" id="KW-0175">Coiled coil</keyword>
<evidence type="ECO:0000256" key="3">
    <source>
        <dbReference type="ARBA" id="ARBA00022741"/>
    </source>
</evidence>
<feature type="region of interest" description="Disordered" evidence="9">
    <location>
        <begin position="1"/>
        <end position="111"/>
    </location>
</feature>
<evidence type="ECO:0000313" key="11">
    <source>
        <dbReference type="EMBL" id="GIL87061.1"/>
    </source>
</evidence>
<dbReference type="AlphaFoldDB" id="A0A8J4GN07"/>
<keyword evidence="4 6" id="KW-0067">ATP-binding</keyword>
<dbReference type="InterPro" id="IPR027640">
    <property type="entry name" value="Kinesin-like_fam"/>
</dbReference>